<evidence type="ECO:0000259" key="2">
    <source>
        <dbReference type="SMART" id="SM00421"/>
    </source>
</evidence>
<dbReference type="Gene3D" id="1.10.10.10">
    <property type="entry name" value="Winged helix-like DNA-binding domain superfamily/Winged helix DNA-binding domain"/>
    <property type="match status" value="1"/>
</dbReference>
<accession>A0ABN2JBG8</accession>
<dbReference type="InterPro" id="IPR016032">
    <property type="entry name" value="Sig_transdc_resp-reg_C-effctor"/>
</dbReference>
<dbReference type="InterPro" id="IPR000792">
    <property type="entry name" value="Tscrpt_reg_LuxR_C"/>
</dbReference>
<evidence type="ECO:0000313" key="3">
    <source>
        <dbReference type="EMBL" id="GAA1721859.1"/>
    </source>
</evidence>
<evidence type="ECO:0000256" key="1">
    <source>
        <dbReference type="SAM" id="MobiDB-lite"/>
    </source>
</evidence>
<reference evidence="3 4" key="1">
    <citation type="journal article" date="2019" name="Int. J. Syst. Evol. Microbiol.">
        <title>The Global Catalogue of Microorganisms (GCM) 10K type strain sequencing project: providing services to taxonomists for standard genome sequencing and annotation.</title>
        <authorList>
            <consortium name="The Broad Institute Genomics Platform"/>
            <consortium name="The Broad Institute Genome Sequencing Center for Infectious Disease"/>
            <person name="Wu L."/>
            <person name="Ma J."/>
        </authorList>
    </citation>
    <scope>NUCLEOTIDE SEQUENCE [LARGE SCALE GENOMIC DNA]</scope>
    <source>
        <strain evidence="3 4">JCM 16002</strain>
    </source>
</reference>
<dbReference type="Pfam" id="PF00196">
    <property type="entry name" value="GerE"/>
    <property type="match status" value="1"/>
</dbReference>
<name>A0ABN2JBG8_9ACTN</name>
<dbReference type="InterPro" id="IPR036388">
    <property type="entry name" value="WH-like_DNA-bd_sf"/>
</dbReference>
<dbReference type="Proteomes" id="UP001500383">
    <property type="component" value="Unassembled WGS sequence"/>
</dbReference>
<protein>
    <submittedName>
        <fullName evidence="3">LuxR C-terminal-related transcriptional regulator</fullName>
    </submittedName>
</protein>
<dbReference type="EMBL" id="BAAAQG010000024">
    <property type="protein sequence ID" value="GAA1721859.1"/>
    <property type="molecule type" value="Genomic_DNA"/>
</dbReference>
<feature type="compositionally biased region" description="Basic and acidic residues" evidence="1">
    <location>
        <begin position="12"/>
        <end position="28"/>
    </location>
</feature>
<comment type="caution">
    <text evidence="3">The sequence shown here is derived from an EMBL/GenBank/DDBJ whole genome shotgun (WGS) entry which is preliminary data.</text>
</comment>
<sequence length="97" mass="11074">MTATLPFTTARESIRRPDRRPGPRPELSDREVEVLLAWLASDSKREVTERLFLADSTVSTYIQRVRSKYDAVGRPARTKVRLLVRAVEDGYIGLDDL</sequence>
<proteinExistence type="predicted"/>
<dbReference type="SUPFAM" id="SSF46894">
    <property type="entry name" value="C-terminal effector domain of the bipartite response regulators"/>
    <property type="match status" value="1"/>
</dbReference>
<gene>
    <name evidence="3" type="ORF">GCM10009831_35100</name>
</gene>
<keyword evidence="4" id="KW-1185">Reference proteome</keyword>
<dbReference type="SMART" id="SM00421">
    <property type="entry name" value="HTH_LUXR"/>
    <property type="match status" value="1"/>
</dbReference>
<feature type="domain" description="HTH luxR-type" evidence="2">
    <location>
        <begin position="24"/>
        <end position="81"/>
    </location>
</feature>
<feature type="compositionally biased region" description="Polar residues" evidence="1">
    <location>
        <begin position="1"/>
        <end position="11"/>
    </location>
</feature>
<feature type="region of interest" description="Disordered" evidence="1">
    <location>
        <begin position="1"/>
        <end position="28"/>
    </location>
</feature>
<dbReference type="RefSeq" id="WP_338404152.1">
    <property type="nucleotide sequence ID" value="NZ_BAAAQG010000024.1"/>
</dbReference>
<organism evidence="3 4">
    <name type="scientific">Dietzia cercidiphylli</name>
    <dbReference type="NCBI Taxonomy" id="498199"/>
    <lineage>
        <taxon>Bacteria</taxon>
        <taxon>Bacillati</taxon>
        <taxon>Actinomycetota</taxon>
        <taxon>Actinomycetes</taxon>
        <taxon>Mycobacteriales</taxon>
        <taxon>Dietziaceae</taxon>
        <taxon>Dietzia</taxon>
    </lineage>
</organism>
<evidence type="ECO:0000313" key="4">
    <source>
        <dbReference type="Proteomes" id="UP001500383"/>
    </source>
</evidence>